<sequence>MGDTAGASWDETPLDADARRAAGVASRLGESDRERLADLGLGLASGAGGLADHLKRLIRDGAADA</sequence>
<protein>
    <submittedName>
        <fullName evidence="2">Uncharacterized protein</fullName>
    </submittedName>
</protein>
<evidence type="ECO:0000313" key="2">
    <source>
        <dbReference type="EMBL" id="MFC3712523.1"/>
    </source>
</evidence>
<dbReference type="Proteomes" id="UP001595615">
    <property type="component" value="Unassembled WGS sequence"/>
</dbReference>
<accession>A0ABV7XBW6</accession>
<organism evidence="2 3">
    <name type="scientific">Sphingoaurantiacus capsulatus</name>
    <dbReference type="NCBI Taxonomy" id="1771310"/>
    <lineage>
        <taxon>Bacteria</taxon>
        <taxon>Pseudomonadati</taxon>
        <taxon>Pseudomonadota</taxon>
        <taxon>Alphaproteobacteria</taxon>
        <taxon>Sphingomonadales</taxon>
        <taxon>Sphingosinicellaceae</taxon>
        <taxon>Sphingoaurantiacus</taxon>
    </lineage>
</organism>
<gene>
    <name evidence="2" type="ORF">ACFOMD_08080</name>
</gene>
<dbReference type="RefSeq" id="WP_380859545.1">
    <property type="nucleotide sequence ID" value="NZ_JBHRXV010000004.1"/>
</dbReference>
<evidence type="ECO:0000313" key="3">
    <source>
        <dbReference type="Proteomes" id="UP001595615"/>
    </source>
</evidence>
<feature type="region of interest" description="Disordered" evidence="1">
    <location>
        <begin position="1"/>
        <end position="31"/>
    </location>
</feature>
<dbReference type="EMBL" id="JBHRXV010000004">
    <property type="protein sequence ID" value="MFC3712523.1"/>
    <property type="molecule type" value="Genomic_DNA"/>
</dbReference>
<evidence type="ECO:0000256" key="1">
    <source>
        <dbReference type="SAM" id="MobiDB-lite"/>
    </source>
</evidence>
<comment type="caution">
    <text evidence="2">The sequence shown here is derived from an EMBL/GenBank/DDBJ whole genome shotgun (WGS) entry which is preliminary data.</text>
</comment>
<reference evidence="3" key="1">
    <citation type="journal article" date="2019" name="Int. J. Syst. Evol. Microbiol.">
        <title>The Global Catalogue of Microorganisms (GCM) 10K type strain sequencing project: providing services to taxonomists for standard genome sequencing and annotation.</title>
        <authorList>
            <consortium name="The Broad Institute Genomics Platform"/>
            <consortium name="The Broad Institute Genome Sequencing Center for Infectious Disease"/>
            <person name="Wu L."/>
            <person name="Ma J."/>
        </authorList>
    </citation>
    <scope>NUCLEOTIDE SEQUENCE [LARGE SCALE GENOMIC DNA]</scope>
    <source>
        <strain evidence="3">KCTC 42644</strain>
    </source>
</reference>
<name>A0ABV7XBW6_9SPHN</name>
<proteinExistence type="predicted"/>
<keyword evidence="3" id="KW-1185">Reference proteome</keyword>